<dbReference type="InterPro" id="IPR013126">
    <property type="entry name" value="Hsp_70_fam"/>
</dbReference>
<evidence type="ECO:0000313" key="10">
    <source>
        <dbReference type="EMBL" id="PIT86062.1"/>
    </source>
</evidence>
<dbReference type="PROSITE" id="PS00297">
    <property type="entry name" value="HSP70_1"/>
    <property type="match status" value="1"/>
</dbReference>
<dbReference type="InterPro" id="IPR012725">
    <property type="entry name" value="Chaperone_DnaK"/>
</dbReference>
<dbReference type="SUPFAM" id="SSF53067">
    <property type="entry name" value="Actin-like ATPase domain"/>
    <property type="match status" value="2"/>
</dbReference>
<dbReference type="Pfam" id="PF00012">
    <property type="entry name" value="HSP70"/>
    <property type="match status" value="1"/>
</dbReference>
<dbReference type="GO" id="GO:0051082">
    <property type="term" value="F:unfolded protein binding"/>
    <property type="evidence" value="ECO:0007669"/>
    <property type="project" value="InterPro"/>
</dbReference>
<reference evidence="11" key="1">
    <citation type="submission" date="2017-09" db="EMBL/GenBank/DDBJ databases">
        <title>Depth-based differentiation of microbial function through sediment-hosted aquifers and enrichment of novel symbionts in the deep terrestrial subsurface.</title>
        <authorList>
            <person name="Probst A.J."/>
            <person name="Ladd B."/>
            <person name="Jarett J.K."/>
            <person name="Geller-Mcgrath D.E."/>
            <person name="Sieber C.M.K."/>
            <person name="Emerson J.B."/>
            <person name="Anantharaman K."/>
            <person name="Thomas B.C."/>
            <person name="Malmstrom R."/>
            <person name="Stieglmeier M."/>
            <person name="Klingl A."/>
            <person name="Woyke T."/>
            <person name="Ryan C.M."/>
            <person name="Banfield J.F."/>
        </authorList>
    </citation>
    <scope>NUCLEOTIDE SEQUENCE [LARGE SCALE GENOMIC DNA]</scope>
</reference>
<evidence type="ECO:0000256" key="2">
    <source>
        <dbReference type="ARBA" id="ARBA00022553"/>
    </source>
</evidence>
<dbReference type="InterPro" id="IPR043129">
    <property type="entry name" value="ATPase_NBD"/>
</dbReference>
<dbReference type="FunFam" id="1.20.1270.10:FF:000001">
    <property type="entry name" value="Molecular chaperone DnaK"/>
    <property type="match status" value="1"/>
</dbReference>
<keyword evidence="6 7" id="KW-0143">Chaperone</keyword>
<dbReference type="EMBL" id="PFBZ01000224">
    <property type="protein sequence ID" value="PIT86062.1"/>
    <property type="molecule type" value="Genomic_DNA"/>
</dbReference>
<dbReference type="Proteomes" id="UP000229362">
    <property type="component" value="Unassembled WGS sequence"/>
</dbReference>
<evidence type="ECO:0000313" key="11">
    <source>
        <dbReference type="Proteomes" id="UP000229362"/>
    </source>
</evidence>
<comment type="similarity">
    <text evidence="1 7 8">Belongs to the heat shock protein 70 family.</text>
</comment>
<protein>
    <recommendedName>
        <fullName evidence="7">Chaperone protein DnaK</fullName>
    </recommendedName>
    <alternativeName>
        <fullName evidence="7">HSP70</fullName>
    </alternativeName>
    <alternativeName>
        <fullName evidence="7">Heat shock 70 kDa protein</fullName>
    </alternativeName>
    <alternativeName>
        <fullName evidence="7">Heat shock protein 70</fullName>
    </alternativeName>
</protein>
<dbReference type="Gene3D" id="2.60.34.10">
    <property type="entry name" value="Substrate Binding Domain Of DNAk, Chain A, domain 1"/>
    <property type="match status" value="1"/>
</dbReference>
<dbReference type="NCBIfam" id="TIGR02350">
    <property type="entry name" value="prok_dnaK"/>
    <property type="match status" value="1"/>
</dbReference>
<evidence type="ECO:0000256" key="8">
    <source>
        <dbReference type="RuleBase" id="RU003322"/>
    </source>
</evidence>
<name>A0A2M6VZS9_9BACT</name>
<dbReference type="GO" id="GO:0005524">
    <property type="term" value="F:ATP binding"/>
    <property type="evidence" value="ECO:0007669"/>
    <property type="project" value="UniProtKB-UniRule"/>
</dbReference>
<evidence type="ECO:0000256" key="4">
    <source>
        <dbReference type="ARBA" id="ARBA00022840"/>
    </source>
</evidence>
<organism evidence="10 11">
    <name type="scientific">Candidatus Magasanikbacteria bacterium CG10_big_fil_rev_8_21_14_0_10_43_6</name>
    <dbReference type="NCBI Taxonomy" id="1974650"/>
    <lineage>
        <taxon>Bacteria</taxon>
        <taxon>Candidatus Magasanikiibacteriota</taxon>
    </lineage>
</organism>
<evidence type="ECO:0000256" key="1">
    <source>
        <dbReference type="ARBA" id="ARBA00007381"/>
    </source>
</evidence>
<dbReference type="PROSITE" id="PS00329">
    <property type="entry name" value="HSP70_2"/>
    <property type="match status" value="1"/>
</dbReference>
<feature type="region of interest" description="Disordered" evidence="9">
    <location>
        <begin position="608"/>
        <end position="649"/>
    </location>
</feature>
<keyword evidence="4 7" id="KW-0067">ATP-binding</keyword>
<keyword evidence="3 7" id="KW-0547">Nucleotide-binding</keyword>
<feature type="compositionally biased region" description="Low complexity" evidence="9">
    <location>
        <begin position="616"/>
        <end position="626"/>
    </location>
</feature>
<proteinExistence type="evidence at transcript level"/>
<dbReference type="GO" id="GO:0140662">
    <property type="term" value="F:ATP-dependent protein folding chaperone"/>
    <property type="evidence" value="ECO:0007669"/>
    <property type="project" value="InterPro"/>
</dbReference>
<dbReference type="PANTHER" id="PTHR19375">
    <property type="entry name" value="HEAT SHOCK PROTEIN 70KDA"/>
    <property type="match status" value="1"/>
</dbReference>
<dbReference type="PRINTS" id="PR00301">
    <property type="entry name" value="HEATSHOCK70"/>
</dbReference>
<dbReference type="InterPro" id="IPR029048">
    <property type="entry name" value="HSP70_C_sf"/>
</dbReference>
<dbReference type="Gene3D" id="1.20.1270.10">
    <property type="match status" value="1"/>
</dbReference>
<dbReference type="AlphaFoldDB" id="A0A2M6VZS9"/>
<evidence type="ECO:0000256" key="9">
    <source>
        <dbReference type="SAM" id="MobiDB-lite"/>
    </source>
</evidence>
<accession>A0A2M6VZS9</accession>
<dbReference type="FunFam" id="3.90.640.10:FF:000003">
    <property type="entry name" value="Molecular chaperone DnaK"/>
    <property type="match status" value="1"/>
</dbReference>
<evidence type="ECO:0000256" key="6">
    <source>
        <dbReference type="ARBA" id="ARBA00023186"/>
    </source>
</evidence>
<dbReference type="NCBIfam" id="NF001413">
    <property type="entry name" value="PRK00290.1"/>
    <property type="match status" value="1"/>
</dbReference>
<feature type="compositionally biased region" description="Basic and acidic residues" evidence="9">
    <location>
        <begin position="640"/>
        <end position="649"/>
    </location>
</feature>
<dbReference type="Gene3D" id="3.30.420.40">
    <property type="match status" value="2"/>
</dbReference>
<evidence type="ECO:0000256" key="7">
    <source>
        <dbReference type="HAMAP-Rule" id="MF_00332"/>
    </source>
</evidence>
<dbReference type="FunFam" id="3.30.420.40:FF:000004">
    <property type="entry name" value="Molecular chaperone DnaK"/>
    <property type="match status" value="1"/>
</dbReference>
<dbReference type="PROSITE" id="PS01036">
    <property type="entry name" value="HSP70_3"/>
    <property type="match status" value="1"/>
</dbReference>
<comment type="function">
    <text evidence="7">Acts as a chaperone.</text>
</comment>
<dbReference type="SUPFAM" id="SSF100920">
    <property type="entry name" value="Heat shock protein 70kD (HSP70), peptide-binding domain"/>
    <property type="match status" value="1"/>
</dbReference>
<sequence length="649" mass="69984">MAKILGIDLGTTNSCMAVVEGGQPKVLENKEGNRTTPSIIAMSKSGERLVGQLAKRQAVTNPVNTLHSIKRLIGRAAGDKEVADIKRHAPYAITEDGQKIKVSMGDKQYVPAEISAMILQKLKADAEEKIGETITQAVITVPAYFDDSQRQATKHAGEIAGLEVLRVINEPTAAAFAYGFDKKQDQKIAVYDLGGGTFDVSILDISHDAEDGHSTVEVLATHGDTHLGGDDFDKKIIDWILDEFKKVEGIDLSTDPLSLQRVKDAAEKAKIELSSTPETEINEPFITSGSEGPKHLNMKLSRAKMEDLVRDLAEKTMGPVEMALKDAGVSKGDINEVILVGGMTRMPLIQKSVEEFFGKKPNVTVNPDEVVAMGAAIQAGQLQGDLGKEILLLDVTPLSLGLETMGAVMTTLIEKNTTIPTSKTQTFSTAADNQPSVEINVLQGERQMAADNKNLGRFILDGVPPAPRGVPQIEVKFDIDASGILSVSAKDKGTGKEQSIRIEASSGLSEEEIEKMKKDAEEHADDDLKKRELIDAKNTADTMVYTTEKMMKEVAEKKIEITDEEKKKVEDGLAKVKELKDSDDLEAIKAAAEALSTDAQAIGMKMYQKEQEAAKAAEGTGADTGTEGSGPDDAVDGEVVDDKKEEDQK</sequence>
<keyword evidence="5 7" id="KW-0346">Stress response</keyword>
<dbReference type="SUPFAM" id="SSF100934">
    <property type="entry name" value="Heat shock protein 70kD (HSP70), C-terminal subdomain"/>
    <property type="match status" value="1"/>
</dbReference>
<feature type="modified residue" description="Phosphothreonine; by autocatalysis" evidence="7">
    <location>
        <position position="197"/>
    </location>
</feature>
<evidence type="ECO:0000256" key="5">
    <source>
        <dbReference type="ARBA" id="ARBA00023016"/>
    </source>
</evidence>
<dbReference type="InterPro" id="IPR029047">
    <property type="entry name" value="HSP70_peptide-bd_sf"/>
</dbReference>
<keyword evidence="2 7" id="KW-0597">Phosphoprotein</keyword>
<dbReference type="Gene3D" id="3.90.640.10">
    <property type="entry name" value="Actin, Chain A, domain 4"/>
    <property type="match status" value="1"/>
</dbReference>
<gene>
    <name evidence="7" type="primary">dnaK</name>
    <name evidence="10" type="ORF">COU33_05250</name>
</gene>
<dbReference type="InterPro" id="IPR018181">
    <property type="entry name" value="Heat_shock_70_CS"/>
</dbReference>
<dbReference type="HAMAP" id="MF_00332">
    <property type="entry name" value="DnaK"/>
    <property type="match status" value="1"/>
</dbReference>
<comment type="caution">
    <text evidence="10">The sequence shown here is derived from an EMBL/GenBank/DDBJ whole genome shotgun (WGS) entry which is preliminary data.</text>
</comment>
<evidence type="ECO:0000256" key="3">
    <source>
        <dbReference type="ARBA" id="ARBA00022741"/>
    </source>
</evidence>
<comment type="induction">
    <text evidence="7">By stress conditions e.g. heat shock.</text>
</comment>
<dbReference type="CDD" id="cd10234">
    <property type="entry name" value="ASKHA_NBD_HSP70_DnaK-like"/>
    <property type="match status" value="1"/>
</dbReference>
<dbReference type="FunFam" id="2.60.34.10:FF:000014">
    <property type="entry name" value="Chaperone protein DnaK HSP70"/>
    <property type="match status" value="1"/>
</dbReference>